<gene>
    <name evidence="6" type="ORF">BWQ96_06193</name>
</gene>
<comment type="subcellular location">
    <subcellularLocation>
        <location evidence="1">Nucleus envelope</location>
    </subcellularLocation>
    <subcellularLocation>
        <location evidence="4">Nucleus</location>
        <location evidence="4">Nuclear pore complex</location>
    </subcellularLocation>
</comment>
<dbReference type="GO" id="GO:0005643">
    <property type="term" value="C:nuclear pore"/>
    <property type="evidence" value="ECO:0007669"/>
    <property type="project" value="UniProtKB-SubCell"/>
</dbReference>
<evidence type="ECO:0000256" key="4">
    <source>
        <dbReference type="RuleBase" id="RU364035"/>
    </source>
</evidence>
<keyword evidence="4" id="KW-0472">Membrane</keyword>
<sequence>MDVDFSDILEKSRALRSKQESQLSTFTDNIPRLERLLPQISTESRRLARSESNEAGVRLLAEYGFENDKIERTLQSIALRDAFEPVQDAPDTDLEAYLNQAHEYAIVTAIEDACQKVTQRSMKAASAAIDAKWEASKRDFVSLPVLKYRRSTRRGSNLTTTTPSHAFASPFRQPRSRRDAPQEQQSVTPIYEAIVRRAVNGRAVPGETVAIATELDDALVANLAPRGEPTAAPRSVQHLHAVFTCLRYLTGEYRKTPIEGAFEGMRVTEANQTLHEGAYRYLCLQFCEDKMRREIAMRPIEAKRGGIPGIKADVRAYLNLVFDRGIPEQFGSGILYDGMPIWAQLYYCIRAGHIDTALEIASDAVDKGCSDGSVRLFADCLEAVHMSGDHRMLPKSLLEALVQDFELSAKRGEDPYQRACYVVLARLNPMLGDGMTLPDRDFELLFYSIEDYLWLLLSVVRMDNDDKLPDSLIAYKMTMDWIQNDIRTFGPQHFDPRGDAPVFYGLVLILTGQFIEAISYLDRNARAIAEATHVAFILYYYGVIKDQANIEDGMEDVATASPIEKGLHKVGYSDLLWRYVSEFAKTDATTAAVYIFTIRETEVRNLLLKKLLLETKEFDLLLGSSSSQFAPRFSHRRGVFQELWAFGGRDSVMDKGWLSVAEAAAEQAERTGDRKTALTLFERVGAHGKVIAIHIDRLAPVLTSRGSSTRKQIFEEAVAYQAKIRGRQSSTLGVGMDRAFDMLLPSFKTLLTLGEYFDLLWSARYEEARLVLDKTELLPSDESELVTKTQELRVGSGVWADSLCEKAGEVLLAAMEMLTTLHMESRRGEGSSSLSASALRQRARLLVSFAGMMHDGPADISARLVRLEVLMS</sequence>
<protein>
    <recommendedName>
        <fullName evidence="4">Nuclear pore protein</fullName>
    </recommendedName>
</protein>
<evidence type="ECO:0000313" key="7">
    <source>
        <dbReference type="Proteomes" id="UP000247409"/>
    </source>
</evidence>
<evidence type="ECO:0000256" key="5">
    <source>
        <dbReference type="SAM" id="MobiDB-lite"/>
    </source>
</evidence>
<feature type="region of interest" description="Disordered" evidence="5">
    <location>
        <begin position="152"/>
        <end position="187"/>
    </location>
</feature>
<dbReference type="PANTHER" id="PTHR11225:SF4">
    <property type="entry name" value="NUCLEAR PORE COMPLEX PROTEIN NUP93"/>
    <property type="match status" value="1"/>
</dbReference>
<reference evidence="6 7" key="1">
    <citation type="journal article" date="2018" name="Mol. Biol. Evol.">
        <title>Analysis of the draft genome of the red seaweed Gracilariopsis chorda provides insights into genome size evolution in Rhodophyta.</title>
        <authorList>
            <person name="Lee J."/>
            <person name="Yang E.C."/>
            <person name="Graf L."/>
            <person name="Yang J.H."/>
            <person name="Qiu H."/>
            <person name="Zel Zion U."/>
            <person name="Chan C.X."/>
            <person name="Stephens T.G."/>
            <person name="Weber A.P.M."/>
            <person name="Boo G.H."/>
            <person name="Boo S.M."/>
            <person name="Kim K.M."/>
            <person name="Shin Y."/>
            <person name="Jung M."/>
            <person name="Lee S.J."/>
            <person name="Yim H.S."/>
            <person name="Lee J.H."/>
            <person name="Bhattacharya D."/>
            <person name="Yoon H.S."/>
        </authorList>
    </citation>
    <scope>NUCLEOTIDE SEQUENCE [LARGE SCALE GENOMIC DNA]</scope>
    <source>
        <strain evidence="6 7">SKKU-2015</strain>
        <tissue evidence="6">Whole body</tissue>
    </source>
</reference>
<accession>A0A2V3IPW3</accession>
<dbReference type="GO" id="GO:0006606">
    <property type="term" value="P:protein import into nucleus"/>
    <property type="evidence" value="ECO:0007669"/>
    <property type="project" value="TreeGrafter"/>
</dbReference>
<dbReference type="Pfam" id="PF04097">
    <property type="entry name" value="Nic96"/>
    <property type="match status" value="1"/>
</dbReference>
<evidence type="ECO:0000313" key="6">
    <source>
        <dbReference type="EMBL" id="PXF44112.1"/>
    </source>
</evidence>
<dbReference type="GO" id="GO:0016973">
    <property type="term" value="P:poly(A)+ mRNA export from nucleus"/>
    <property type="evidence" value="ECO:0007669"/>
    <property type="project" value="TreeGrafter"/>
</dbReference>
<keyword evidence="4" id="KW-0811">Translocation</keyword>
<keyword evidence="4" id="KW-0653">Protein transport</keyword>
<keyword evidence="3 4" id="KW-0539">Nucleus</keyword>
<organism evidence="6 7">
    <name type="scientific">Gracilariopsis chorda</name>
    <dbReference type="NCBI Taxonomy" id="448386"/>
    <lineage>
        <taxon>Eukaryota</taxon>
        <taxon>Rhodophyta</taxon>
        <taxon>Florideophyceae</taxon>
        <taxon>Rhodymeniophycidae</taxon>
        <taxon>Gracilariales</taxon>
        <taxon>Gracilariaceae</taxon>
        <taxon>Gracilariopsis</taxon>
    </lineage>
</organism>
<proteinExistence type="inferred from homology"/>
<dbReference type="InterPro" id="IPR007231">
    <property type="entry name" value="Nucleoporin_int_Nup93/Nic96"/>
</dbReference>
<evidence type="ECO:0000256" key="2">
    <source>
        <dbReference type="ARBA" id="ARBA00010186"/>
    </source>
</evidence>
<keyword evidence="7" id="KW-1185">Reference proteome</keyword>
<evidence type="ECO:0000256" key="3">
    <source>
        <dbReference type="ARBA" id="ARBA00023242"/>
    </source>
</evidence>
<dbReference type="Proteomes" id="UP000247409">
    <property type="component" value="Unassembled WGS sequence"/>
</dbReference>
<comment type="caution">
    <text evidence="6">The sequence shown here is derived from an EMBL/GenBank/DDBJ whole genome shotgun (WGS) entry which is preliminary data.</text>
</comment>
<dbReference type="STRING" id="448386.A0A2V3IPW3"/>
<dbReference type="EMBL" id="NBIV01000102">
    <property type="protein sequence ID" value="PXF44112.1"/>
    <property type="molecule type" value="Genomic_DNA"/>
</dbReference>
<keyword evidence="4" id="KW-0509">mRNA transport</keyword>
<dbReference type="OrthoDB" id="1918363at2759"/>
<evidence type="ECO:0000256" key="1">
    <source>
        <dbReference type="ARBA" id="ARBA00004259"/>
    </source>
</evidence>
<feature type="compositionally biased region" description="Polar residues" evidence="5">
    <location>
        <begin position="154"/>
        <end position="164"/>
    </location>
</feature>
<name>A0A2V3IPW3_9FLOR</name>
<dbReference type="AlphaFoldDB" id="A0A2V3IPW3"/>
<dbReference type="GO" id="GO:0017056">
    <property type="term" value="F:structural constituent of nuclear pore"/>
    <property type="evidence" value="ECO:0007669"/>
    <property type="project" value="InterPro"/>
</dbReference>
<keyword evidence="4" id="KW-0813">Transport</keyword>
<dbReference type="PANTHER" id="PTHR11225">
    <property type="entry name" value="NUCLEAR PORE COMPLEX PROTEIN NUP93 NUCLEOPORIN NUP93 DEAD EYE PROTEIN"/>
    <property type="match status" value="1"/>
</dbReference>
<comment type="similarity">
    <text evidence="2 4">Belongs to the nucleoporin interacting component (NIC) family.</text>
</comment>
<keyword evidence="4" id="KW-0906">Nuclear pore complex</keyword>